<evidence type="ECO:0000256" key="1">
    <source>
        <dbReference type="ARBA" id="ARBA00022793"/>
    </source>
</evidence>
<dbReference type="PROSITE" id="PS50035">
    <property type="entry name" value="PLD"/>
    <property type="match status" value="2"/>
</dbReference>
<gene>
    <name evidence="5" type="ORF">Z520_06805</name>
</gene>
<dbReference type="InterPro" id="IPR025202">
    <property type="entry name" value="PLD-like_dom"/>
</dbReference>
<feature type="domain" description="PLD phosphodiesterase" evidence="4">
    <location>
        <begin position="223"/>
        <end position="250"/>
    </location>
</feature>
<dbReference type="Pfam" id="PF02666">
    <property type="entry name" value="PS_Dcarbxylase"/>
    <property type="match status" value="1"/>
</dbReference>
<dbReference type="EMBL" id="KN848074">
    <property type="protein sequence ID" value="KIX97353.1"/>
    <property type="molecule type" value="Genomic_DNA"/>
</dbReference>
<dbReference type="GO" id="GO:0030572">
    <property type="term" value="F:phosphatidyltransferase activity"/>
    <property type="evidence" value="ECO:0007669"/>
    <property type="project" value="UniProtKB-ARBA"/>
</dbReference>
<protein>
    <recommendedName>
        <fullName evidence="4">PLD phosphodiesterase domain-containing protein</fullName>
    </recommendedName>
</protein>
<evidence type="ECO:0000256" key="3">
    <source>
        <dbReference type="SAM" id="MobiDB-lite"/>
    </source>
</evidence>
<evidence type="ECO:0000313" key="6">
    <source>
        <dbReference type="Proteomes" id="UP000053411"/>
    </source>
</evidence>
<accession>A0A0D2KL76</accession>
<dbReference type="Gene3D" id="3.30.870.10">
    <property type="entry name" value="Endonuclease Chain A"/>
    <property type="match status" value="2"/>
</dbReference>
<feature type="domain" description="PLD phosphodiesterase" evidence="4">
    <location>
        <begin position="538"/>
        <end position="565"/>
    </location>
</feature>
<dbReference type="GO" id="GO:0032049">
    <property type="term" value="P:cardiolipin biosynthetic process"/>
    <property type="evidence" value="ECO:0007669"/>
    <property type="project" value="UniProtKB-ARBA"/>
</dbReference>
<dbReference type="CDD" id="cd00138">
    <property type="entry name" value="PLDc_SF"/>
    <property type="match status" value="2"/>
</dbReference>
<dbReference type="SUPFAM" id="SSF56024">
    <property type="entry name" value="Phospholipase D/nuclease"/>
    <property type="match status" value="2"/>
</dbReference>
<sequence length="839" mass="92632">MIPKNIYELCQNGQSITSELAKDPSLSPHAAAKKLFGVNIDDEVVTKKLDLGKEEPSDLEEARKCGKWGNSNPSDLFLRIYHDVLCTLEKNPLVGLCAPSLLGSNGVCPLTIMATIPDICRHMSNMIARAEQEVYLATNFWMYSEPTRLITNALRELSKKAVQTNRRVVVKIIYDRGSAKQFVKNHLIVPPKEFADPEGKVRIPHPDELPNMDIEVMNFHRPMFGTFHAKYMIVDRRIAIVQSNNIQDNDNMEMMTQLEGPIVDSFYDLAHISWHNALQPPLPLLSRPAADLPVPTFSSDIHATLFDENGKLVPVYQAPTPVPDGHESLREIAEHGSQMDLPQHTSEDPHYDPDIKSEVLRAVAFLKPREGETRINAITRLLNTTIQPDTKGSAPDIGPADAMTPLIPIPRHDPFPIAMVCRPPWGAPNKHSLHTPQNEAFTSALRHATKSVFIQTPDLNAEALLPEIVAACRRGVKVSYYYCLGYNDAGELLPAQGGHNEMIAHGLYRDVGPEYRDNLDIYAYVAKDQIHPIHNKFKQRSCHIKLMVVDDHIGIQGNGNQDTQSWYHSQEVNVMIDSPLVVGKWMEGIRQNQNTHIYGKTENQGPDAGCWKDPKTGQQAEGAIGVDAGKFSWATGVIGAVQRAFPGVTSYHCWHAPESRKVVDIRHVAGSYTLRTSPKASKSPAHPTPPSPFHPPPNNSQPYTSAVAARGIIFIPADNPLIGLMVIVCLGMAEVCSCQFTVQVGELIDKGQSIGMFHFGGSTDCLVFRPDTKLSGNNPVHPPPWDPDATINLAVCDGLAVTGSFLVGVGAPAGNVDGGWNQYSQDYERKDVKEKKDSF</sequence>
<evidence type="ECO:0000313" key="5">
    <source>
        <dbReference type="EMBL" id="KIX97353.1"/>
    </source>
</evidence>
<dbReference type="GO" id="GO:0004609">
    <property type="term" value="F:phosphatidylserine decarboxylase activity"/>
    <property type="evidence" value="ECO:0007669"/>
    <property type="project" value="InterPro"/>
</dbReference>
<evidence type="ECO:0000259" key="4">
    <source>
        <dbReference type="PROSITE" id="PS50035"/>
    </source>
</evidence>
<dbReference type="VEuPathDB" id="FungiDB:Z520_06805"/>
<keyword evidence="2" id="KW-0456">Lyase</keyword>
<name>A0A0D2KL76_9EURO</name>
<dbReference type="RefSeq" id="XP_016631476.1">
    <property type="nucleotide sequence ID" value="XM_016777305.1"/>
</dbReference>
<keyword evidence="6" id="KW-1185">Reference proteome</keyword>
<dbReference type="SMART" id="SM00155">
    <property type="entry name" value="PLDc"/>
    <property type="match status" value="2"/>
</dbReference>
<organism evidence="5 6">
    <name type="scientific">Fonsecaea multimorphosa CBS 102226</name>
    <dbReference type="NCBI Taxonomy" id="1442371"/>
    <lineage>
        <taxon>Eukaryota</taxon>
        <taxon>Fungi</taxon>
        <taxon>Dikarya</taxon>
        <taxon>Ascomycota</taxon>
        <taxon>Pezizomycotina</taxon>
        <taxon>Eurotiomycetes</taxon>
        <taxon>Chaetothyriomycetidae</taxon>
        <taxon>Chaetothyriales</taxon>
        <taxon>Herpotrichiellaceae</taxon>
        <taxon>Fonsecaea</taxon>
    </lineage>
</organism>
<evidence type="ECO:0000256" key="2">
    <source>
        <dbReference type="ARBA" id="ARBA00023239"/>
    </source>
</evidence>
<dbReference type="GeneID" id="27712551"/>
<feature type="compositionally biased region" description="Low complexity" evidence="3">
    <location>
        <begin position="676"/>
        <end position="685"/>
    </location>
</feature>
<dbReference type="InterPro" id="IPR003817">
    <property type="entry name" value="PS_Dcarbxylase"/>
</dbReference>
<dbReference type="InterPro" id="IPR001736">
    <property type="entry name" value="PLipase_D/transphosphatidylase"/>
</dbReference>
<dbReference type="Pfam" id="PF13091">
    <property type="entry name" value="PLDc_2"/>
    <property type="match status" value="2"/>
</dbReference>
<dbReference type="STRING" id="1442371.A0A0D2KL76"/>
<feature type="compositionally biased region" description="Pro residues" evidence="3">
    <location>
        <begin position="686"/>
        <end position="699"/>
    </location>
</feature>
<dbReference type="Proteomes" id="UP000053411">
    <property type="component" value="Unassembled WGS sequence"/>
</dbReference>
<proteinExistence type="predicted"/>
<feature type="region of interest" description="Disordered" evidence="3">
    <location>
        <begin position="676"/>
        <end position="701"/>
    </location>
</feature>
<dbReference type="AlphaFoldDB" id="A0A0D2KL76"/>
<reference evidence="5 6" key="1">
    <citation type="submission" date="2015-01" db="EMBL/GenBank/DDBJ databases">
        <title>The Genome Sequence of Fonsecaea multimorphosa CBS 102226.</title>
        <authorList>
            <consortium name="The Broad Institute Genomics Platform"/>
            <person name="Cuomo C."/>
            <person name="de Hoog S."/>
            <person name="Gorbushina A."/>
            <person name="Stielow B."/>
            <person name="Teixiera M."/>
            <person name="Abouelleil A."/>
            <person name="Chapman S.B."/>
            <person name="Priest M."/>
            <person name="Young S.K."/>
            <person name="Wortman J."/>
            <person name="Nusbaum C."/>
            <person name="Birren B."/>
        </authorList>
    </citation>
    <scope>NUCLEOTIDE SEQUENCE [LARGE SCALE GENOMIC DNA]</scope>
    <source>
        <strain evidence="5 6">CBS 102226</strain>
    </source>
</reference>
<dbReference type="OrthoDB" id="9997422at2759"/>
<keyword evidence="1" id="KW-0210">Decarboxylase</keyword>
<dbReference type="PANTHER" id="PTHR21248:SF22">
    <property type="entry name" value="PHOSPHOLIPASE D"/>
    <property type="match status" value="1"/>
</dbReference>
<dbReference type="PANTHER" id="PTHR21248">
    <property type="entry name" value="CARDIOLIPIN SYNTHASE"/>
    <property type="match status" value="1"/>
</dbReference>